<accession>A0A3N4ICK9</accession>
<reference evidence="2 3" key="1">
    <citation type="journal article" date="2018" name="Nat. Ecol. Evol.">
        <title>Pezizomycetes genomes reveal the molecular basis of ectomycorrhizal truffle lifestyle.</title>
        <authorList>
            <person name="Murat C."/>
            <person name="Payen T."/>
            <person name="Noel B."/>
            <person name="Kuo A."/>
            <person name="Morin E."/>
            <person name="Chen J."/>
            <person name="Kohler A."/>
            <person name="Krizsan K."/>
            <person name="Balestrini R."/>
            <person name="Da Silva C."/>
            <person name="Montanini B."/>
            <person name="Hainaut M."/>
            <person name="Levati E."/>
            <person name="Barry K.W."/>
            <person name="Belfiori B."/>
            <person name="Cichocki N."/>
            <person name="Clum A."/>
            <person name="Dockter R.B."/>
            <person name="Fauchery L."/>
            <person name="Guy J."/>
            <person name="Iotti M."/>
            <person name="Le Tacon F."/>
            <person name="Lindquist E.A."/>
            <person name="Lipzen A."/>
            <person name="Malagnac F."/>
            <person name="Mello A."/>
            <person name="Molinier V."/>
            <person name="Miyauchi S."/>
            <person name="Poulain J."/>
            <person name="Riccioni C."/>
            <person name="Rubini A."/>
            <person name="Sitrit Y."/>
            <person name="Splivallo R."/>
            <person name="Traeger S."/>
            <person name="Wang M."/>
            <person name="Zifcakova L."/>
            <person name="Wipf D."/>
            <person name="Zambonelli A."/>
            <person name="Paolocci F."/>
            <person name="Nowrousian M."/>
            <person name="Ottonello S."/>
            <person name="Baldrian P."/>
            <person name="Spatafora J.W."/>
            <person name="Henrissat B."/>
            <person name="Nagy L.G."/>
            <person name="Aury J.M."/>
            <person name="Wincker P."/>
            <person name="Grigoriev I.V."/>
            <person name="Bonfante P."/>
            <person name="Martin F.M."/>
        </authorList>
    </citation>
    <scope>NUCLEOTIDE SEQUENCE [LARGE SCALE GENOMIC DNA]</scope>
    <source>
        <strain evidence="2 3">RN42</strain>
    </source>
</reference>
<gene>
    <name evidence="2" type="ORF">BJ508DRAFT_326111</name>
</gene>
<feature type="region of interest" description="Disordered" evidence="1">
    <location>
        <begin position="59"/>
        <end position="101"/>
    </location>
</feature>
<evidence type="ECO:0000313" key="2">
    <source>
        <dbReference type="EMBL" id="RPA81890.1"/>
    </source>
</evidence>
<feature type="compositionally biased region" description="Polar residues" evidence="1">
    <location>
        <begin position="85"/>
        <end position="101"/>
    </location>
</feature>
<evidence type="ECO:0000256" key="1">
    <source>
        <dbReference type="SAM" id="MobiDB-lite"/>
    </source>
</evidence>
<feature type="compositionally biased region" description="Low complexity" evidence="1">
    <location>
        <begin position="11"/>
        <end position="21"/>
    </location>
</feature>
<feature type="compositionally biased region" description="Acidic residues" evidence="1">
    <location>
        <begin position="326"/>
        <end position="345"/>
    </location>
</feature>
<proteinExistence type="predicted"/>
<dbReference type="AlphaFoldDB" id="A0A3N4ICK9"/>
<feature type="region of interest" description="Disordered" evidence="1">
    <location>
        <begin position="1"/>
        <end position="21"/>
    </location>
</feature>
<keyword evidence="3" id="KW-1185">Reference proteome</keyword>
<dbReference type="Proteomes" id="UP000275078">
    <property type="component" value="Unassembled WGS sequence"/>
</dbReference>
<protein>
    <submittedName>
        <fullName evidence="2">Uncharacterized protein</fullName>
    </submittedName>
</protein>
<name>A0A3N4ICK9_ASCIM</name>
<feature type="region of interest" description="Disordered" evidence="1">
    <location>
        <begin position="359"/>
        <end position="392"/>
    </location>
</feature>
<sequence>MLRNRGVPRNLPDTSLDSPTTTDVLTAHLDRPLLSINGTINHDDLSDLLARLGLNSETPESLDRLDHQYPPASDPPQTPRRRQALCSQARGSQPSNLQPRTRFQTPFGAFLAACQRYHNSSRQHPRPDNIYVHQSDVRRSITDWTGLHLFTLSPNLSSVRGPITAEDYSSDFRSWSEKNIKFTALIPGATGMQILSGSRTPDTRTANAKVTLKYAYYTGNLGYSTSNRVMWDWRRDVYPNYGPGSGGEEKWAVQEETGRWPILLVVEEILRPIPDGVAALAWCLGTDLEWRDREDGEVESEDENEGRPVSFTRARGVNYHRHRVDSDEDDDEDEDEYGGEECDSDDYEEVAAGIVDAELEAAVGEEGESENESEGEDEGETVETPETSNNTAVAGYEADYFYDEDLGDIDWSQVPAEMLPELRGAMTAV</sequence>
<feature type="compositionally biased region" description="Acidic residues" evidence="1">
    <location>
        <begin position="359"/>
        <end position="383"/>
    </location>
</feature>
<dbReference type="EMBL" id="ML119676">
    <property type="protein sequence ID" value="RPA81890.1"/>
    <property type="molecule type" value="Genomic_DNA"/>
</dbReference>
<evidence type="ECO:0000313" key="3">
    <source>
        <dbReference type="Proteomes" id="UP000275078"/>
    </source>
</evidence>
<feature type="region of interest" description="Disordered" evidence="1">
    <location>
        <begin position="318"/>
        <end position="345"/>
    </location>
</feature>
<organism evidence="2 3">
    <name type="scientific">Ascobolus immersus RN42</name>
    <dbReference type="NCBI Taxonomy" id="1160509"/>
    <lineage>
        <taxon>Eukaryota</taxon>
        <taxon>Fungi</taxon>
        <taxon>Dikarya</taxon>
        <taxon>Ascomycota</taxon>
        <taxon>Pezizomycotina</taxon>
        <taxon>Pezizomycetes</taxon>
        <taxon>Pezizales</taxon>
        <taxon>Ascobolaceae</taxon>
        <taxon>Ascobolus</taxon>
    </lineage>
</organism>